<dbReference type="InterPro" id="IPR015422">
    <property type="entry name" value="PyrdxlP-dep_Trfase_small"/>
</dbReference>
<dbReference type="InterPro" id="IPR001597">
    <property type="entry name" value="ArAA_b-elim_lyase/Thr_aldolase"/>
</dbReference>
<dbReference type="SUPFAM" id="SSF53383">
    <property type="entry name" value="PLP-dependent transferases"/>
    <property type="match status" value="1"/>
</dbReference>
<evidence type="ECO:0000256" key="2">
    <source>
        <dbReference type="ARBA" id="ARBA00006966"/>
    </source>
</evidence>
<comment type="cofactor">
    <cofactor evidence="1">
        <name>pyridoxal 5'-phosphate</name>
        <dbReference type="ChEBI" id="CHEBI:597326"/>
    </cofactor>
</comment>
<keyword evidence="5" id="KW-0456">Lyase</keyword>
<reference evidence="5" key="1">
    <citation type="submission" date="2023-07" db="EMBL/GenBank/DDBJ databases">
        <title>Genomic Encyclopedia of Type Strains, Phase IV (KMG-IV): sequencing the most valuable type-strain genomes for metagenomic binning, comparative biology and taxonomic classification.</title>
        <authorList>
            <person name="Goeker M."/>
        </authorList>
    </citation>
    <scope>NUCLEOTIDE SEQUENCE</scope>
    <source>
        <strain evidence="5">DSM 26174</strain>
    </source>
</reference>
<keyword evidence="3" id="KW-0663">Pyridoxal phosphate</keyword>
<keyword evidence="6" id="KW-1185">Reference proteome</keyword>
<comment type="similarity">
    <text evidence="2">Belongs to the threonine aldolase family.</text>
</comment>
<evidence type="ECO:0000313" key="6">
    <source>
        <dbReference type="Proteomes" id="UP001185092"/>
    </source>
</evidence>
<protein>
    <submittedName>
        <fullName evidence="5">Threonine aldolase</fullName>
        <ecNumber evidence="5">4.1.2.5</ecNumber>
    </submittedName>
</protein>
<dbReference type="EC" id="4.1.2.5" evidence="5"/>
<dbReference type="Proteomes" id="UP001185092">
    <property type="component" value="Unassembled WGS sequence"/>
</dbReference>
<dbReference type="GO" id="GO:0006520">
    <property type="term" value="P:amino acid metabolic process"/>
    <property type="evidence" value="ECO:0007669"/>
    <property type="project" value="InterPro"/>
</dbReference>
<evidence type="ECO:0000313" key="5">
    <source>
        <dbReference type="EMBL" id="MDR6238812.1"/>
    </source>
</evidence>
<dbReference type="Pfam" id="PF01212">
    <property type="entry name" value="Beta_elim_lyase"/>
    <property type="match status" value="1"/>
</dbReference>
<dbReference type="InterPro" id="IPR015424">
    <property type="entry name" value="PyrdxlP-dep_Trfase"/>
</dbReference>
<dbReference type="RefSeq" id="WP_309938317.1">
    <property type="nucleotide sequence ID" value="NZ_AP025305.1"/>
</dbReference>
<evidence type="ECO:0000256" key="1">
    <source>
        <dbReference type="ARBA" id="ARBA00001933"/>
    </source>
</evidence>
<name>A0AAE4BSV0_9BACT</name>
<organism evidence="5 6">
    <name type="scientific">Aureibacter tunicatorum</name>
    <dbReference type="NCBI Taxonomy" id="866807"/>
    <lineage>
        <taxon>Bacteria</taxon>
        <taxon>Pseudomonadati</taxon>
        <taxon>Bacteroidota</taxon>
        <taxon>Cytophagia</taxon>
        <taxon>Cytophagales</taxon>
        <taxon>Persicobacteraceae</taxon>
        <taxon>Aureibacter</taxon>
    </lineage>
</organism>
<dbReference type="GO" id="GO:0004793">
    <property type="term" value="F:threonine aldolase activity"/>
    <property type="evidence" value="ECO:0007669"/>
    <property type="project" value="UniProtKB-EC"/>
</dbReference>
<dbReference type="PANTHER" id="PTHR48097">
    <property type="entry name" value="L-THREONINE ALDOLASE-RELATED"/>
    <property type="match status" value="1"/>
</dbReference>
<dbReference type="Gene3D" id="3.90.1150.10">
    <property type="entry name" value="Aspartate Aminotransferase, domain 1"/>
    <property type="match status" value="1"/>
</dbReference>
<sequence length="343" mass="38386">MKISFKNDYSEGCHPKILEALMATNLEQQDGYGLDEYSLKAKQIIVDKLQSPASKVFFVSGGTQANLVAISSFLKPYQSVISAETGHIFDNETGAIEATGHKVNPARSVNGKLTKETVQEVLDAHQIIPHQLMPKVVYISNATEIGTVYNASELKELYEYCQSKHLYLYMDGARLGQAIMSASNDLKFDDLAKYTDAFYLGATKNGGLIGEAIVINNPALHEGFDFVLKQKGALLSKGRLLGLQFLTLFEGDLFFELAKVANDHARMISKAFKENGCKFWAETQSNQIFPILDNDKIEVLAKDFDFYVWRKLDNDQSAIRIITSWATKEENLEKFVVKVNELK</sequence>
<gene>
    <name evidence="5" type="ORF">HNQ88_001849</name>
</gene>
<comment type="caution">
    <text evidence="5">The sequence shown here is derived from an EMBL/GenBank/DDBJ whole genome shotgun (WGS) entry which is preliminary data.</text>
</comment>
<feature type="domain" description="Aromatic amino acid beta-eliminating lyase/threonine aldolase" evidence="4">
    <location>
        <begin position="16"/>
        <end position="289"/>
    </location>
</feature>
<dbReference type="EMBL" id="JAVDQD010000002">
    <property type="protein sequence ID" value="MDR6238812.1"/>
    <property type="molecule type" value="Genomic_DNA"/>
</dbReference>
<dbReference type="AlphaFoldDB" id="A0AAE4BSV0"/>
<dbReference type="Gene3D" id="3.40.640.10">
    <property type="entry name" value="Type I PLP-dependent aspartate aminotransferase-like (Major domain)"/>
    <property type="match status" value="1"/>
</dbReference>
<accession>A0AAE4BSV0</accession>
<evidence type="ECO:0000256" key="3">
    <source>
        <dbReference type="ARBA" id="ARBA00022898"/>
    </source>
</evidence>
<dbReference type="InterPro" id="IPR015421">
    <property type="entry name" value="PyrdxlP-dep_Trfase_major"/>
</dbReference>
<proteinExistence type="inferred from homology"/>
<evidence type="ECO:0000259" key="4">
    <source>
        <dbReference type="Pfam" id="PF01212"/>
    </source>
</evidence>
<dbReference type="PANTHER" id="PTHR48097:SF5">
    <property type="entry name" value="LOW SPECIFICITY L-THREONINE ALDOLASE"/>
    <property type="match status" value="1"/>
</dbReference>